<feature type="compositionally biased region" description="Basic and acidic residues" evidence="4">
    <location>
        <begin position="832"/>
        <end position="841"/>
    </location>
</feature>
<keyword evidence="7" id="KW-1185">Reference proteome</keyword>
<evidence type="ECO:0000259" key="5">
    <source>
        <dbReference type="PROSITE" id="PS50067"/>
    </source>
</evidence>
<dbReference type="PANTHER" id="PTHR47969:SF6">
    <property type="entry name" value="KINESIN-LIKE PROTEIN KIN-4C"/>
    <property type="match status" value="1"/>
</dbReference>
<dbReference type="SUPFAM" id="SSF52540">
    <property type="entry name" value="P-loop containing nucleoside triphosphate hydrolases"/>
    <property type="match status" value="1"/>
</dbReference>
<evidence type="ECO:0000256" key="1">
    <source>
        <dbReference type="ARBA" id="ARBA00023175"/>
    </source>
</evidence>
<feature type="coiled-coil region" evidence="3">
    <location>
        <begin position="422"/>
        <end position="449"/>
    </location>
</feature>
<evidence type="ECO:0000313" key="6">
    <source>
        <dbReference type="EMBL" id="KAK4770489.1"/>
    </source>
</evidence>
<dbReference type="SMART" id="SM00129">
    <property type="entry name" value="KISc"/>
    <property type="match status" value="1"/>
</dbReference>
<dbReference type="InterPro" id="IPR027417">
    <property type="entry name" value="P-loop_NTPase"/>
</dbReference>
<dbReference type="GO" id="GO:0051231">
    <property type="term" value="P:spindle elongation"/>
    <property type="evidence" value="ECO:0007669"/>
    <property type="project" value="TreeGrafter"/>
</dbReference>
<feature type="compositionally biased region" description="Basic and acidic residues" evidence="4">
    <location>
        <begin position="777"/>
        <end position="786"/>
    </location>
</feature>
<dbReference type="SMART" id="SM01114">
    <property type="entry name" value="CXC"/>
    <property type="match status" value="1"/>
</dbReference>
<evidence type="ECO:0000256" key="3">
    <source>
        <dbReference type="SAM" id="Coils"/>
    </source>
</evidence>
<evidence type="ECO:0000256" key="2">
    <source>
        <dbReference type="PROSITE-ProRule" id="PRU00283"/>
    </source>
</evidence>
<dbReference type="InterPro" id="IPR027640">
    <property type="entry name" value="Kinesin-like_fam"/>
</dbReference>
<protein>
    <recommendedName>
        <fullName evidence="5">Kinesin motor domain-containing protein</fullName>
    </recommendedName>
</protein>
<evidence type="ECO:0000313" key="7">
    <source>
        <dbReference type="Proteomes" id="UP001345219"/>
    </source>
</evidence>
<keyword evidence="1" id="KW-0505">Motor protein</keyword>
<dbReference type="GO" id="GO:0005875">
    <property type="term" value="C:microtubule associated complex"/>
    <property type="evidence" value="ECO:0007669"/>
    <property type="project" value="TreeGrafter"/>
</dbReference>
<dbReference type="AlphaFoldDB" id="A0AAN7KSP6"/>
<feature type="compositionally biased region" description="Acidic residues" evidence="4">
    <location>
        <begin position="616"/>
        <end position="630"/>
    </location>
</feature>
<dbReference type="Proteomes" id="UP001345219">
    <property type="component" value="Chromosome 24"/>
</dbReference>
<feature type="compositionally biased region" description="Polar residues" evidence="4">
    <location>
        <begin position="702"/>
        <end position="711"/>
    </location>
</feature>
<feature type="coiled-coil region" evidence="3">
    <location>
        <begin position="531"/>
        <end position="584"/>
    </location>
</feature>
<feature type="domain" description="Kinesin motor" evidence="5">
    <location>
        <begin position="49"/>
        <end position="156"/>
    </location>
</feature>
<dbReference type="GO" id="GO:0007018">
    <property type="term" value="P:microtubule-based movement"/>
    <property type="evidence" value="ECO:0007669"/>
    <property type="project" value="InterPro"/>
</dbReference>
<reference evidence="6 7" key="1">
    <citation type="journal article" date="2023" name="Hortic Res">
        <title>Pangenome of water caltrop reveals structural variations and asymmetric subgenome divergence after allopolyploidization.</title>
        <authorList>
            <person name="Zhang X."/>
            <person name="Chen Y."/>
            <person name="Wang L."/>
            <person name="Yuan Y."/>
            <person name="Fang M."/>
            <person name="Shi L."/>
            <person name="Lu R."/>
            <person name="Comes H.P."/>
            <person name="Ma Y."/>
            <person name="Chen Y."/>
            <person name="Huang G."/>
            <person name="Zhou Y."/>
            <person name="Zheng Z."/>
            <person name="Qiu Y."/>
        </authorList>
    </citation>
    <scope>NUCLEOTIDE SEQUENCE [LARGE SCALE GENOMIC DNA]</scope>
    <source>
        <tissue evidence="6">Roots</tissue>
    </source>
</reference>
<dbReference type="InterPro" id="IPR036961">
    <property type="entry name" value="Kinesin_motor_dom_sf"/>
</dbReference>
<feature type="coiled-coil region" evidence="3">
    <location>
        <begin position="343"/>
        <end position="377"/>
    </location>
</feature>
<keyword evidence="3" id="KW-0175">Coiled coil</keyword>
<feature type="region of interest" description="Disordered" evidence="4">
    <location>
        <begin position="609"/>
        <end position="630"/>
    </location>
</feature>
<feature type="coiled-coil region" evidence="3">
    <location>
        <begin position="157"/>
        <end position="212"/>
    </location>
</feature>
<dbReference type="GO" id="GO:0007052">
    <property type="term" value="P:mitotic spindle organization"/>
    <property type="evidence" value="ECO:0007669"/>
    <property type="project" value="TreeGrafter"/>
</dbReference>
<comment type="caution">
    <text evidence="6">The sequence shown here is derived from an EMBL/GenBank/DDBJ whole genome shotgun (WGS) entry which is preliminary data.</text>
</comment>
<dbReference type="Pfam" id="PF00225">
    <property type="entry name" value="Kinesin"/>
    <property type="match status" value="1"/>
</dbReference>
<dbReference type="GO" id="GO:0008017">
    <property type="term" value="F:microtubule binding"/>
    <property type="evidence" value="ECO:0007669"/>
    <property type="project" value="InterPro"/>
</dbReference>
<gene>
    <name evidence="6" type="ORF">SAY87_031021</name>
</gene>
<sequence>MESSNGAATPQERDSSQCVRVAVNVRPLITVELLNGCTDCITVVPGEPQTGSGKTYTMGTNYNGDESSGGIIPRVMEAIFHYVETMKDSSEFLIRVSFIEIFKEEVFDLLDSSPSISKVEGAHPSKIVGAARIPIQIRETVTGGITLAGVTEAEINRDPMADQLQRMRSQIEQLQSEILFYRGDVSAPFEELQLLKHKVSLLEASNMELQRELQERKISCDYLAGRAINAQVEKDKLIMQIESARNGKSWDNIDTYPDKEYDLINNYVSKIQELEGELLRLQNLPHPHYRATESTDSDVDGLNVTNGYFTCLNELSSHPSGKDLYISDYIGVKEKEMEHSDLQEKLGMELKELDEKLEEKEKEIEELRGNLANISSTSDDGAQKLKEEYLQKLNFLEAQALMQAIEHELEVTVRVHEVRSAYEHQMEERSKMAKEIARLKEEAQMQRKAIVSNCPQGMSPGARNSRIFALENMLSSSSGALVSMASQLSEAEECEKRFSGRGRWNQVRSLAEAKNLMNYLFNIASSSRCQLRDKEVDCREKDSEIQDLKEKVVKLSTVIRQMEMQKAEAELIQQQNMLMKEQEKTVSSGGSDTSFGTRSYSLRRQELRNSIHAPEDMDTSESEASDCDNPDDDDGEWPVCSCSAKSQCKTSKCECRSMGAVCGASCGCTSTVCNNRETHANVASVTTDDSPKEDSSEKPSELISQGASLLQSAFGEKPVAHNTGDSGSKRKPLSDIGNKPVRPDDSKRNRRKKWGKKAAVQLVPVAPPPADQPKTISSEDVKKPDESIAINNGLPLKLPRAMRARGPGSVSTNNTLRERNNDPPRSPPRRVPTSDEKENLR</sequence>
<dbReference type="Gene3D" id="3.40.850.10">
    <property type="entry name" value="Kinesin motor domain"/>
    <property type="match status" value="1"/>
</dbReference>
<accession>A0AAN7KSP6</accession>
<dbReference type="GO" id="GO:0003777">
    <property type="term" value="F:microtubule motor activity"/>
    <property type="evidence" value="ECO:0007669"/>
    <property type="project" value="InterPro"/>
</dbReference>
<dbReference type="InterPro" id="IPR033467">
    <property type="entry name" value="Tesmin/TSO1-like_CXC"/>
</dbReference>
<dbReference type="PANTHER" id="PTHR47969">
    <property type="entry name" value="CHROMOSOME-ASSOCIATED KINESIN KIF4A-RELATED"/>
    <property type="match status" value="1"/>
</dbReference>
<proteinExistence type="inferred from homology"/>
<dbReference type="InterPro" id="IPR001752">
    <property type="entry name" value="Kinesin_motor_dom"/>
</dbReference>
<evidence type="ECO:0000256" key="4">
    <source>
        <dbReference type="SAM" id="MobiDB-lite"/>
    </source>
</evidence>
<organism evidence="6 7">
    <name type="scientific">Trapa incisa</name>
    <dbReference type="NCBI Taxonomy" id="236973"/>
    <lineage>
        <taxon>Eukaryota</taxon>
        <taxon>Viridiplantae</taxon>
        <taxon>Streptophyta</taxon>
        <taxon>Embryophyta</taxon>
        <taxon>Tracheophyta</taxon>
        <taxon>Spermatophyta</taxon>
        <taxon>Magnoliopsida</taxon>
        <taxon>eudicotyledons</taxon>
        <taxon>Gunneridae</taxon>
        <taxon>Pentapetalae</taxon>
        <taxon>rosids</taxon>
        <taxon>malvids</taxon>
        <taxon>Myrtales</taxon>
        <taxon>Lythraceae</taxon>
        <taxon>Trapa</taxon>
    </lineage>
</organism>
<dbReference type="PROSITE" id="PS50067">
    <property type="entry name" value="KINESIN_MOTOR_2"/>
    <property type="match status" value="1"/>
</dbReference>
<comment type="caution">
    <text evidence="2">Lacks conserved residue(s) required for the propagation of feature annotation.</text>
</comment>
<dbReference type="EMBL" id="JAXIOK010000005">
    <property type="protein sequence ID" value="KAK4770489.1"/>
    <property type="molecule type" value="Genomic_DNA"/>
</dbReference>
<comment type="similarity">
    <text evidence="2">Belongs to the TRAFAC class myosin-kinesin ATPase superfamily. Kinesin family.</text>
</comment>
<feature type="compositionally biased region" description="Basic and acidic residues" evidence="4">
    <location>
        <begin position="689"/>
        <end position="700"/>
    </location>
</feature>
<name>A0AAN7KSP6_9MYRT</name>
<feature type="region of interest" description="Disordered" evidence="4">
    <location>
        <begin position="683"/>
        <end position="841"/>
    </location>
</feature>
<dbReference type="GO" id="GO:0005524">
    <property type="term" value="F:ATP binding"/>
    <property type="evidence" value="ECO:0007669"/>
    <property type="project" value="InterPro"/>
</dbReference>